<dbReference type="Proteomes" id="UP000588647">
    <property type="component" value="Unassembled WGS sequence"/>
</dbReference>
<feature type="binding site" evidence="7 10">
    <location>
        <position position="120"/>
    </location>
    <ligand>
        <name>Mg(2+)</name>
        <dbReference type="ChEBI" id="CHEBI:18420"/>
    </ligand>
</feature>
<keyword evidence="4 7" id="KW-0566">Pantothenate biosynthesis</keyword>
<proteinExistence type="inferred from homology"/>
<keyword evidence="7 10" id="KW-0479">Metal-binding</keyword>
<dbReference type="InterPro" id="IPR040442">
    <property type="entry name" value="Pyrv_kinase-like_dom_sf"/>
</dbReference>
<dbReference type="GO" id="GO:0000287">
    <property type="term" value="F:magnesium ion binding"/>
    <property type="evidence" value="ECO:0007669"/>
    <property type="project" value="TreeGrafter"/>
</dbReference>
<evidence type="ECO:0000256" key="6">
    <source>
        <dbReference type="ARBA" id="ARBA00056497"/>
    </source>
</evidence>
<dbReference type="UniPathway" id="UPA00028">
    <property type="reaction ID" value="UER00003"/>
</dbReference>
<dbReference type="InterPro" id="IPR015813">
    <property type="entry name" value="Pyrv/PenolPyrv_kinase-like_dom"/>
</dbReference>
<dbReference type="SUPFAM" id="SSF51621">
    <property type="entry name" value="Phosphoenolpyruvate/pyruvate domain"/>
    <property type="match status" value="1"/>
</dbReference>
<evidence type="ECO:0000256" key="1">
    <source>
        <dbReference type="ARBA" id="ARBA00005033"/>
    </source>
</evidence>
<evidence type="ECO:0000313" key="11">
    <source>
        <dbReference type="EMBL" id="MBB4004295.1"/>
    </source>
</evidence>
<dbReference type="Gene3D" id="3.20.20.60">
    <property type="entry name" value="Phosphoenolpyruvate-binding domains"/>
    <property type="match status" value="1"/>
</dbReference>
<feature type="binding site" evidence="7 10">
    <location>
        <position position="49"/>
    </location>
    <ligand>
        <name>Mg(2+)</name>
        <dbReference type="ChEBI" id="CHEBI:18420"/>
    </ligand>
</feature>
<comment type="cofactor">
    <cofactor evidence="7 10">
        <name>Mg(2+)</name>
        <dbReference type="ChEBI" id="CHEBI:18420"/>
    </cofactor>
    <text evidence="7 10">Binds 1 Mg(2+) ion per subunit.</text>
</comment>
<accession>A0A7W6MQS3</accession>
<dbReference type="HAMAP" id="MF_00156">
    <property type="entry name" value="PanB"/>
    <property type="match status" value="1"/>
</dbReference>
<dbReference type="RefSeq" id="WP_183209877.1">
    <property type="nucleotide sequence ID" value="NZ_JAAAMM010000004.1"/>
</dbReference>
<comment type="pathway">
    <text evidence="1 7">Cofactor biosynthesis; (R)-pantothenate biosynthesis; (R)-pantoate from 3-methyl-2-oxobutanoate: step 1/2.</text>
</comment>
<gene>
    <name evidence="7" type="primary">panB</name>
    <name evidence="11" type="ORF">GGR03_003383</name>
</gene>
<evidence type="ECO:0000256" key="5">
    <source>
        <dbReference type="ARBA" id="ARBA00022679"/>
    </source>
</evidence>
<protein>
    <recommendedName>
        <fullName evidence="7">3-methyl-2-oxobutanoate hydroxymethyltransferase</fullName>
        <ecNumber evidence="7">2.1.2.11</ecNumber>
    </recommendedName>
    <alternativeName>
        <fullName evidence="7">Ketopantoate hydroxymethyltransferase</fullName>
        <shortName evidence="7">KPHMT</shortName>
    </alternativeName>
</protein>
<evidence type="ECO:0000256" key="2">
    <source>
        <dbReference type="ARBA" id="ARBA00008676"/>
    </source>
</evidence>
<sequence length="272" mass="28253">MSAEIRKKRLTAPDIRARKGATPVVAVTAYNAVMARLVDPYVEIILVGDSLAMVEHGMESTLGVSLELMIAHGRAVMAGAPAALVVVDLPFGSYEAGPAEAFRTAARVMAETGCGAVKLEGGAHMAETIAFLAERGVPVMAHVGLTPQAMNALGGFRTQGHDEEGRAAILADARSVSDAGAFAVVLEGIVEPLAVEITAAIAAPTIGIGAAAACDGQILVLEDMLGLTERPPRFVKRYAELGAAVEKAVGDYAEEVRSRAFPGPEHVYKPRG</sequence>
<comment type="subcellular location">
    <subcellularLocation>
        <location evidence="7">Cytoplasm</location>
    </subcellularLocation>
</comment>
<reference evidence="11 12" key="1">
    <citation type="submission" date="2020-08" db="EMBL/GenBank/DDBJ databases">
        <title>Genomic Encyclopedia of Type Strains, Phase IV (KMG-IV): sequencing the most valuable type-strain genomes for metagenomic binning, comparative biology and taxonomic classification.</title>
        <authorList>
            <person name="Goeker M."/>
        </authorList>
    </citation>
    <scope>NUCLEOTIDE SEQUENCE [LARGE SCALE GENOMIC DNA]</scope>
    <source>
        <strain evidence="11 12">DSM 103570</strain>
    </source>
</reference>
<dbReference type="InterPro" id="IPR003700">
    <property type="entry name" value="Pantoate_hydroxy_MeTrfase"/>
</dbReference>
<dbReference type="GO" id="GO:0005737">
    <property type="term" value="C:cytoplasm"/>
    <property type="evidence" value="ECO:0007669"/>
    <property type="project" value="UniProtKB-SubCell"/>
</dbReference>
<dbReference type="GO" id="GO:0008168">
    <property type="term" value="F:methyltransferase activity"/>
    <property type="evidence" value="ECO:0007669"/>
    <property type="project" value="UniProtKB-KW"/>
</dbReference>
<dbReference type="PIRSF" id="PIRSF000388">
    <property type="entry name" value="Pantoate_hydroxy_MeTrfase"/>
    <property type="match status" value="1"/>
</dbReference>
<keyword evidence="5 7" id="KW-0808">Transferase</keyword>
<dbReference type="FunFam" id="3.20.20.60:FF:000003">
    <property type="entry name" value="3-methyl-2-oxobutanoate hydroxymethyltransferase"/>
    <property type="match status" value="1"/>
</dbReference>
<dbReference type="AlphaFoldDB" id="A0A7W6MQS3"/>
<dbReference type="GO" id="GO:0032259">
    <property type="term" value="P:methylation"/>
    <property type="evidence" value="ECO:0007669"/>
    <property type="project" value="UniProtKB-KW"/>
</dbReference>
<dbReference type="GO" id="GO:0003864">
    <property type="term" value="F:3-methyl-2-oxobutanoate hydroxymethyltransferase activity"/>
    <property type="evidence" value="ECO:0007669"/>
    <property type="project" value="UniProtKB-UniRule"/>
</dbReference>
<evidence type="ECO:0000313" key="12">
    <source>
        <dbReference type="Proteomes" id="UP000588647"/>
    </source>
</evidence>
<comment type="caution">
    <text evidence="11">The sequence shown here is derived from an EMBL/GenBank/DDBJ whole genome shotgun (WGS) entry which is preliminary data.</text>
</comment>
<dbReference type="PANTHER" id="PTHR20881">
    <property type="entry name" value="3-METHYL-2-OXOBUTANOATE HYDROXYMETHYLTRANSFERASE"/>
    <property type="match status" value="1"/>
</dbReference>
<dbReference type="NCBIfam" id="TIGR00222">
    <property type="entry name" value="panB"/>
    <property type="match status" value="1"/>
</dbReference>
<feature type="binding site" evidence="7 9">
    <location>
        <position position="88"/>
    </location>
    <ligand>
        <name>3-methyl-2-oxobutanoate</name>
        <dbReference type="ChEBI" id="CHEBI:11851"/>
    </ligand>
</feature>
<evidence type="ECO:0000256" key="9">
    <source>
        <dbReference type="PIRSR" id="PIRSR000388-2"/>
    </source>
</evidence>
<dbReference type="CDD" id="cd06557">
    <property type="entry name" value="KPHMT-like"/>
    <property type="match status" value="1"/>
</dbReference>
<feature type="active site" description="Proton acceptor" evidence="7 8">
    <location>
        <position position="187"/>
    </location>
</feature>
<feature type="binding site" evidence="7 10">
    <location>
        <position position="88"/>
    </location>
    <ligand>
        <name>Mg(2+)</name>
        <dbReference type="ChEBI" id="CHEBI:18420"/>
    </ligand>
</feature>
<comment type="subunit">
    <text evidence="3 7">Homodecamer; pentamer of dimers.</text>
</comment>
<dbReference type="EMBL" id="JACIEM010000004">
    <property type="protein sequence ID" value="MBB4004295.1"/>
    <property type="molecule type" value="Genomic_DNA"/>
</dbReference>
<evidence type="ECO:0000256" key="7">
    <source>
        <dbReference type="HAMAP-Rule" id="MF_00156"/>
    </source>
</evidence>
<keyword evidence="11" id="KW-0489">Methyltransferase</keyword>
<dbReference type="Pfam" id="PF02548">
    <property type="entry name" value="Pantoate_transf"/>
    <property type="match status" value="1"/>
</dbReference>
<organism evidence="11 12">
    <name type="scientific">Aurantimonas endophytica</name>
    <dbReference type="NCBI Taxonomy" id="1522175"/>
    <lineage>
        <taxon>Bacteria</taxon>
        <taxon>Pseudomonadati</taxon>
        <taxon>Pseudomonadota</taxon>
        <taxon>Alphaproteobacteria</taxon>
        <taxon>Hyphomicrobiales</taxon>
        <taxon>Aurantimonadaceae</taxon>
        <taxon>Aurantimonas</taxon>
    </lineage>
</organism>
<dbReference type="GO" id="GO:0015940">
    <property type="term" value="P:pantothenate biosynthetic process"/>
    <property type="evidence" value="ECO:0007669"/>
    <property type="project" value="UniProtKB-UniRule"/>
</dbReference>
<keyword evidence="7" id="KW-0963">Cytoplasm</keyword>
<comment type="similarity">
    <text evidence="2 7">Belongs to the PanB family.</text>
</comment>
<evidence type="ECO:0000256" key="3">
    <source>
        <dbReference type="ARBA" id="ARBA00011424"/>
    </source>
</evidence>
<evidence type="ECO:0000256" key="8">
    <source>
        <dbReference type="PIRSR" id="PIRSR000388-1"/>
    </source>
</evidence>
<comment type="function">
    <text evidence="6 7">Catalyzes the reversible reaction in which hydroxymethyl group from 5,10-methylenetetrahydrofolate is transferred onto alpha-ketoisovalerate to form ketopantoate.</text>
</comment>
<keyword evidence="7 10" id="KW-0460">Magnesium</keyword>
<comment type="catalytic activity">
    <reaction evidence="7">
        <text>(6R)-5,10-methylene-5,6,7,8-tetrahydrofolate + 3-methyl-2-oxobutanoate + H2O = 2-dehydropantoate + (6S)-5,6,7,8-tetrahydrofolate</text>
        <dbReference type="Rhea" id="RHEA:11824"/>
        <dbReference type="ChEBI" id="CHEBI:11561"/>
        <dbReference type="ChEBI" id="CHEBI:11851"/>
        <dbReference type="ChEBI" id="CHEBI:15377"/>
        <dbReference type="ChEBI" id="CHEBI:15636"/>
        <dbReference type="ChEBI" id="CHEBI:57453"/>
        <dbReference type="EC" id="2.1.2.11"/>
    </reaction>
</comment>
<feature type="binding site" evidence="7 9">
    <location>
        <position position="118"/>
    </location>
    <ligand>
        <name>3-methyl-2-oxobutanoate</name>
        <dbReference type="ChEBI" id="CHEBI:11851"/>
    </ligand>
</feature>
<dbReference type="EC" id="2.1.2.11" evidence="7"/>
<evidence type="ECO:0000256" key="4">
    <source>
        <dbReference type="ARBA" id="ARBA00022655"/>
    </source>
</evidence>
<dbReference type="NCBIfam" id="NF001452">
    <property type="entry name" value="PRK00311.1"/>
    <property type="match status" value="1"/>
</dbReference>
<feature type="binding site" evidence="7 9">
    <location>
        <begin position="49"/>
        <end position="50"/>
    </location>
    <ligand>
        <name>3-methyl-2-oxobutanoate</name>
        <dbReference type="ChEBI" id="CHEBI:11851"/>
    </ligand>
</feature>
<dbReference type="PANTHER" id="PTHR20881:SF0">
    <property type="entry name" value="3-METHYL-2-OXOBUTANOATE HYDROXYMETHYLTRANSFERASE"/>
    <property type="match status" value="1"/>
</dbReference>
<name>A0A7W6MQS3_9HYPH</name>
<keyword evidence="12" id="KW-1185">Reference proteome</keyword>
<evidence type="ECO:0000256" key="10">
    <source>
        <dbReference type="PIRSR" id="PIRSR000388-3"/>
    </source>
</evidence>